<comment type="similarity">
    <text evidence="1 7 8">Belongs to the HAM1 NTPase family.</text>
</comment>
<dbReference type="Proteomes" id="UP000831859">
    <property type="component" value="Chromosome"/>
</dbReference>
<comment type="cofactor">
    <cofactor evidence="7">
        <name>Mg(2+)</name>
        <dbReference type="ChEBI" id="CHEBI:18420"/>
    </cofactor>
    <text evidence="7">Binds 1 Mg(2+) ion per subunit.</text>
</comment>
<gene>
    <name evidence="9" type="primary">rdgB</name>
    <name evidence="9" type="ORF">MOO46_00975</name>
</gene>
<feature type="binding site" evidence="7">
    <location>
        <begin position="159"/>
        <end position="160"/>
    </location>
    <ligand>
        <name>substrate</name>
    </ligand>
</feature>
<sequence>MFVGKNIEFKTLKDFPQIHNIKEDGKTFEENATIKAKTVHKITNLPVLADDSGLEVHSINDEPGVYSARYAGDHDDVANNKKLLKKLSNKNDRSATFKTCLVLIKNSNKKLVVNGLLNGQILKEPKGNNGFGYDPLFYIPSMHKSLAEMSEADKNKISHRGQAIKKLFKDFDNWWIN</sequence>
<feature type="binding site" evidence="7">
    <location>
        <begin position="131"/>
        <end position="134"/>
    </location>
    <ligand>
        <name>substrate</name>
    </ligand>
</feature>
<dbReference type="InterPro" id="IPR002637">
    <property type="entry name" value="RdgB/HAM1"/>
</dbReference>
<keyword evidence="2 7" id="KW-0479">Metal-binding</keyword>
<proteinExistence type="inferred from homology"/>
<dbReference type="InterPro" id="IPR029001">
    <property type="entry name" value="ITPase-like_fam"/>
</dbReference>
<name>A0ABY4PIP8_9LACO</name>
<comment type="subunit">
    <text evidence="7">Homodimer.</text>
</comment>
<dbReference type="PANTHER" id="PTHR11067:SF9">
    <property type="entry name" value="INOSINE TRIPHOSPHATE PYROPHOSPHATASE"/>
    <property type="match status" value="1"/>
</dbReference>
<evidence type="ECO:0000256" key="8">
    <source>
        <dbReference type="RuleBase" id="RU003781"/>
    </source>
</evidence>
<evidence type="ECO:0000256" key="4">
    <source>
        <dbReference type="ARBA" id="ARBA00022801"/>
    </source>
</evidence>
<dbReference type="EC" id="3.6.1.66" evidence="7"/>
<keyword evidence="4 7" id="KW-0378">Hydrolase</keyword>
<keyword evidence="3 7" id="KW-0547">Nucleotide-binding</keyword>
<comment type="catalytic activity">
    <reaction evidence="7">
        <text>XTP + H2O = XMP + diphosphate + H(+)</text>
        <dbReference type="Rhea" id="RHEA:28610"/>
        <dbReference type="ChEBI" id="CHEBI:15377"/>
        <dbReference type="ChEBI" id="CHEBI:15378"/>
        <dbReference type="ChEBI" id="CHEBI:33019"/>
        <dbReference type="ChEBI" id="CHEBI:57464"/>
        <dbReference type="ChEBI" id="CHEBI:61314"/>
        <dbReference type="EC" id="3.6.1.66"/>
    </reaction>
</comment>
<feature type="binding site" evidence="7">
    <location>
        <position position="154"/>
    </location>
    <ligand>
        <name>substrate</name>
    </ligand>
</feature>
<dbReference type="InterPro" id="IPR020922">
    <property type="entry name" value="dITP/XTP_pyrophosphatase"/>
</dbReference>
<evidence type="ECO:0000256" key="7">
    <source>
        <dbReference type="HAMAP-Rule" id="MF_01405"/>
    </source>
</evidence>
<keyword evidence="6 7" id="KW-0546">Nucleotide metabolism</keyword>
<dbReference type="HAMAP" id="MF_01405">
    <property type="entry name" value="Non_canon_purine_NTPase"/>
    <property type="match status" value="1"/>
</dbReference>
<dbReference type="EMBL" id="CP093362">
    <property type="protein sequence ID" value="UQS85700.1"/>
    <property type="molecule type" value="Genomic_DNA"/>
</dbReference>
<accession>A0ABY4PIP8</accession>
<dbReference type="Gene3D" id="3.90.950.10">
    <property type="match status" value="1"/>
</dbReference>
<comment type="catalytic activity">
    <reaction evidence="7">
        <text>ITP + H2O = IMP + diphosphate + H(+)</text>
        <dbReference type="Rhea" id="RHEA:29399"/>
        <dbReference type="ChEBI" id="CHEBI:15377"/>
        <dbReference type="ChEBI" id="CHEBI:15378"/>
        <dbReference type="ChEBI" id="CHEBI:33019"/>
        <dbReference type="ChEBI" id="CHEBI:58053"/>
        <dbReference type="ChEBI" id="CHEBI:61402"/>
        <dbReference type="EC" id="3.6.1.66"/>
    </reaction>
</comment>
<comment type="caution">
    <text evidence="7">Lacks conserved residue(s) required for the propagation of feature annotation.</text>
</comment>
<comment type="function">
    <text evidence="7">Pyrophosphatase that catalyzes the hydrolysis of nucleoside triphosphates to their monophosphate derivatives, with a high preference for the non-canonical purine nucleotides XTP (xanthosine triphosphate), dITP (deoxyinosine triphosphate) and ITP. Seems to function as a house-cleaning enzyme that removes non-canonical purine nucleotides from the nucleotide pool, thus preventing their incorporation into DNA/RNA and avoiding chromosomal lesions.</text>
</comment>
<dbReference type="NCBIfam" id="TIGR00042">
    <property type="entry name" value="RdgB/HAM1 family non-canonical purine NTP pyrophosphatase"/>
    <property type="match status" value="1"/>
</dbReference>
<reference evidence="9 10" key="1">
    <citation type="journal article" date="2022" name="Int. J. Syst. Evol. Microbiol.">
        <title>Apilactobacillus apisilvae sp. nov., Nicolia spurrieriana gen. nov. sp. nov., Bombilactobacillus folatiphilus sp. nov. and Bombilactobacillus thymidiniphilus sp. nov., four new lactic acid bacterial isolates from stingless bees Tetragonula carbonaria and Austroplebeia australis.</title>
        <authorList>
            <person name="Oliphant S.A."/>
            <person name="Watson-Haigh N.S."/>
            <person name="Sumby K.M."/>
            <person name="Gardner J."/>
            <person name="Groom S."/>
            <person name="Jiranek V."/>
        </authorList>
    </citation>
    <scope>NUCLEOTIDE SEQUENCE [LARGE SCALE GENOMIC DNA]</scope>
    <source>
        <strain evidence="9 10">SG5_A10</strain>
    </source>
</reference>
<evidence type="ECO:0000256" key="5">
    <source>
        <dbReference type="ARBA" id="ARBA00022842"/>
    </source>
</evidence>
<feature type="binding site" evidence="7">
    <location>
        <position position="52"/>
    </location>
    <ligand>
        <name>substrate</name>
    </ligand>
</feature>
<protein>
    <recommendedName>
        <fullName evidence="7">dITP/XTP pyrophosphatase</fullName>
        <ecNumber evidence="7">3.6.1.66</ecNumber>
    </recommendedName>
    <alternativeName>
        <fullName evidence="7">Non-canonical purine NTP pyrophosphatase</fullName>
    </alternativeName>
    <alternativeName>
        <fullName evidence="7">Non-standard purine NTP pyrophosphatase</fullName>
    </alternativeName>
    <alternativeName>
        <fullName evidence="7">Nucleoside-triphosphate diphosphatase</fullName>
    </alternativeName>
    <alternativeName>
        <fullName evidence="7">Nucleoside-triphosphate pyrophosphatase</fullName>
        <shortName evidence="7">NTPase</shortName>
    </alternativeName>
</protein>
<evidence type="ECO:0000256" key="2">
    <source>
        <dbReference type="ARBA" id="ARBA00022723"/>
    </source>
</evidence>
<organism evidence="9 10">
    <name type="scientific">Apilactobacillus apisilvae</name>
    <dbReference type="NCBI Taxonomy" id="2923364"/>
    <lineage>
        <taxon>Bacteria</taxon>
        <taxon>Bacillati</taxon>
        <taxon>Bacillota</taxon>
        <taxon>Bacilli</taxon>
        <taxon>Lactobacillales</taxon>
        <taxon>Lactobacillaceae</taxon>
        <taxon>Apilactobacillus</taxon>
    </lineage>
</organism>
<evidence type="ECO:0000256" key="1">
    <source>
        <dbReference type="ARBA" id="ARBA00008023"/>
    </source>
</evidence>
<evidence type="ECO:0000256" key="3">
    <source>
        <dbReference type="ARBA" id="ARBA00022741"/>
    </source>
</evidence>
<feature type="binding site" evidence="7">
    <location>
        <position position="51"/>
    </location>
    <ligand>
        <name>Mg(2+)</name>
        <dbReference type="ChEBI" id="CHEBI:18420"/>
    </ligand>
</feature>
<feature type="active site" description="Proton acceptor" evidence="7">
    <location>
        <position position="51"/>
    </location>
</feature>
<evidence type="ECO:0000313" key="10">
    <source>
        <dbReference type="Proteomes" id="UP000831859"/>
    </source>
</evidence>
<dbReference type="Pfam" id="PF01725">
    <property type="entry name" value="Ham1p_like"/>
    <property type="match status" value="1"/>
</dbReference>
<dbReference type="PANTHER" id="PTHR11067">
    <property type="entry name" value="INOSINE TRIPHOSPHATE PYROPHOSPHATASE/HAM1 PROTEIN"/>
    <property type="match status" value="1"/>
</dbReference>
<evidence type="ECO:0000256" key="6">
    <source>
        <dbReference type="ARBA" id="ARBA00023080"/>
    </source>
</evidence>
<comment type="catalytic activity">
    <reaction evidence="7">
        <text>dITP + H2O = dIMP + diphosphate + H(+)</text>
        <dbReference type="Rhea" id="RHEA:28342"/>
        <dbReference type="ChEBI" id="CHEBI:15377"/>
        <dbReference type="ChEBI" id="CHEBI:15378"/>
        <dbReference type="ChEBI" id="CHEBI:33019"/>
        <dbReference type="ChEBI" id="CHEBI:61194"/>
        <dbReference type="ChEBI" id="CHEBI:61382"/>
        <dbReference type="EC" id="3.6.1.66"/>
    </reaction>
</comment>
<keyword evidence="5 7" id="KW-0460">Magnesium</keyword>
<evidence type="ECO:0000313" key="9">
    <source>
        <dbReference type="EMBL" id="UQS85700.1"/>
    </source>
</evidence>
<keyword evidence="10" id="KW-1185">Reference proteome</keyword>
<dbReference type="SUPFAM" id="SSF52972">
    <property type="entry name" value="ITPase-like"/>
    <property type="match status" value="1"/>
</dbReference>
<dbReference type="CDD" id="cd00515">
    <property type="entry name" value="HAM1"/>
    <property type="match status" value="1"/>
</dbReference>